<keyword evidence="1" id="KW-0812">Transmembrane</keyword>
<reference evidence="2 3" key="1">
    <citation type="submission" date="2018-07" db="EMBL/GenBank/DDBJ databases">
        <title>Modular assembly of carbohydrate-degrading microbial communities in the ocean.</title>
        <authorList>
            <person name="Enke T.N."/>
            <person name="Datta M.S."/>
            <person name="Schwartzman J.A."/>
            <person name="Cermak N."/>
            <person name="Schmitz D.A."/>
            <person name="Barrere J."/>
            <person name="Cordero O.X."/>
        </authorList>
    </citation>
    <scope>NUCLEOTIDE SEQUENCE [LARGE SCALE GENOMIC DNA]</scope>
    <source>
        <strain evidence="2 3">C3M10</strain>
    </source>
</reference>
<proteinExistence type="predicted"/>
<dbReference type="Proteomes" id="UP000252706">
    <property type="component" value="Unassembled WGS sequence"/>
</dbReference>
<protein>
    <recommendedName>
        <fullName evidence="4">C4-dicarboxylate ABC transporter substrate-binding protein</fullName>
    </recommendedName>
</protein>
<evidence type="ECO:0000313" key="3">
    <source>
        <dbReference type="Proteomes" id="UP000252706"/>
    </source>
</evidence>
<dbReference type="Gene3D" id="3.40.190.10">
    <property type="entry name" value="Periplasmic binding protein-like II"/>
    <property type="match status" value="2"/>
</dbReference>
<sequence>MRIWTLLATLVLLLGFALIYFQLHPPKKLTIAAGPHNGAYGQVADRYRKILARDGIDLKVIETAGSVENAQLISAGQVDVAILQGGISPSDPAIEAIGSIFFEPMIFLARSELKISTNPALWRGLRISAGQPGSGTAAAFVDFQVAVGLGVENNRQMSLSYQDAVAALVADKIDVAVFVAPIDAPYLKKAYNLPDIQFLSLAYSDAISRRLEYANTVTVPTGAISLNPVVPAIPHSLLALEARLAIDPDLHPALVNRITMAAKELHGARDLITDPETFPAVEGVEMPVNNAARLLIQEGPSAWHDWLPYWMAAQVNRLLLLLLPVLFILLPLFRALPALYAYFMGWKVWHYYPEIREIEEKLDEDPDAQMLVEMDAKLNELDDRLSRLRVPGAYRQAAYHARIHIDLVRKRIETLQQTQPA</sequence>
<dbReference type="PANTHER" id="PTHR42941:SF1">
    <property type="entry name" value="SLL1037 PROTEIN"/>
    <property type="match status" value="1"/>
</dbReference>
<evidence type="ECO:0000313" key="2">
    <source>
        <dbReference type="EMBL" id="RBW57654.1"/>
    </source>
</evidence>
<name>A0A366X0M9_9RHOB</name>
<evidence type="ECO:0000256" key="1">
    <source>
        <dbReference type="SAM" id="Phobius"/>
    </source>
</evidence>
<dbReference type="RefSeq" id="WP_113822871.1">
    <property type="nucleotide sequence ID" value="NZ_QOCE01000018.1"/>
</dbReference>
<dbReference type="AlphaFoldDB" id="A0A366X0M9"/>
<comment type="caution">
    <text evidence="2">The sequence shown here is derived from an EMBL/GenBank/DDBJ whole genome shotgun (WGS) entry which is preliminary data.</text>
</comment>
<keyword evidence="1" id="KW-1133">Transmembrane helix</keyword>
<dbReference type="InterPro" id="IPR011852">
    <property type="entry name" value="TRAP_TAXI"/>
</dbReference>
<dbReference type="Pfam" id="PF16868">
    <property type="entry name" value="NMT1_3"/>
    <property type="match status" value="1"/>
</dbReference>
<organism evidence="2 3">
    <name type="scientific">Phaeobacter gallaeciensis</name>
    <dbReference type="NCBI Taxonomy" id="60890"/>
    <lineage>
        <taxon>Bacteria</taxon>
        <taxon>Pseudomonadati</taxon>
        <taxon>Pseudomonadota</taxon>
        <taxon>Alphaproteobacteria</taxon>
        <taxon>Rhodobacterales</taxon>
        <taxon>Roseobacteraceae</taxon>
        <taxon>Phaeobacter</taxon>
    </lineage>
</organism>
<dbReference type="EMBL" id="QOCE01000018">
    <property type="protein sequence ID" value="RBW57654.1"/>
    <property type="molecule type" value="Genomic_DNA"/>
</dbReference>
<accession>A0A366X0M9</accession>
<dbReference type="SUPFAM" id="SSF53850">
    <property type="entry name" value="Periplasmic binding protein-like II"/>
    <property type="match status" value="1"/>
</dbReference>
<evidence type="ECO:0008006" key="4">
    <source>
        <dbReference type="Google" id="ProtNLM"/>
    </source>
</evidence>
<gene>
    <name evidence="2" type="ORF">DS909_07665</name>
</gene>
<keyword evidence="1" id="KW-0472">Membrane</keyword>
<feature type="transmembrane region" description="Helical" evidence="1">
    <location>
        <begin position="318"/>
        <end position="343"/>
    </location>
</feature>
<dbReference type="OrthoDB" id="237270at2"/>
<dbReference type="PANTHER" id="PTHR42941">
    <property type="entry name" value="SLL1037 PROTEIN"/>
    <property type="match status" value="1"/>
</dbReference>